<name>A0ABX9ZCS9_9BACL</name>
<keyword evidence="11 14" id="KW-0472">Membrane</keyword>
<dbReference type="EC" id="7.2.2.21" evidence="12"/>
<evidence type="ECO:0000256" key="1">
    <source>
        <dbReference type="ARBA" id="ARBA00004141"/>
    </source>
</evidence>
<evidence type="ECO:0000256" key="9">
    <source>
        <dbReference type="ARBA" id="ARBA00022989"/>
    </source>
</evidence>
<dbReference type="Gene3D" id="3.40.1110.10">
    <property type="entry name" value="Calcium-transporting ATPase, cytoplasmic domain N"/>
    <property type="match status" value="1"/>
</dbReference>
<evidence type="ECO:0000256" key="7">
    <source>
        <dbReference type="ARBA" id="ARBA00022723"/>
    </source>
</evidence>
<dbReference type="InterPro" id="IPR051014">
    <property type="entry name" value="Cation_Transport_ATPase_IB"/>
</dbReference>
<dbReference type="InterPro" id="IPR018303">
    <property type="entry name" value="ATPase_P-typ_P_site"/>
</dbReference>
<dbReference type="SFLD" id="SFLDG00002">
    <property type="entry name" value="C1.7:_P-type_atpase_like"/>
    <property type="match status" value="1"/>
</dbReference>
<dbReference type="SUPFAM" id="SSF81653">
    <property type="entry name" value="Calcium ATPase, transduction domain A"/>
    <property type="match status" value="1"/>
</dbReference>
<feature type="transmembrane region" description="Helical" evidence="14">
    <location>
        <begin position="592"/>
        <end position="609"/>
    </location>
</feature>
<evidence type="ECO:0000256" key="10">
    <source>
        <dbReference type="ARBA" id="ARBA00023065"/>
    </source>
</evidence>
<keyword evidence="6 14" id="KW-0812">Transmembrane</keyword>
<evidence type="ECO:0000313" key="17">
    <source>
        <dbReference type="Proteomes" id="UP000272481"/>
    </source>
</evidence>
<dbReference type="InterPro" id="IPR059000">
    <property type="entry name" value="ATPase_P-type_domA"/>
</dbReference>
<gene>
    <name evidence="16" type="ORF">EJA12_08230</name>
</gene>
<keyword evidence="10" id="KW-0406">Ion transport</keyword>
<evidence type="ECO:0000313" key="16">
    <source>
        <dbReference type="EMBL" id="RSK31959.1"/>
    </source>
</evidence>
<keyword evidence="14" id="KW-0547">Nucleotide-binding</keyword>
<keyword evidence="3" id="KW-0813">Transport</keyword>
<dbReference type="RefSeq" id="WP_125903993.1">
    <property type="nucleotide sequence ID" value="NZ_RWGW01000011.1"/>
</dbReference>
<feature type="transmembrane region" description="Helical" evidence="14">
    <location>
        <begin position="7"/>
        <end position="27"/>
    </location>
</feature>
<dbReference type="InterPro" id="IPR023214">
    <property type="entry name" value="HAD_sf"/>
</dbReference>
<dbReference type="PRINTS" id="PR00120">
    <property type="entry name" value="HATPASE"/>
</dbReference>
<evidence type="ECO:0000256" key="5">
    <source>
        <dbReference type="ARBA" id="ARBA00022553"/>
    </source>
</evidence>
<comment type="caution">
    <text evidence="16">The sequence shown here is derived from an EMBL/GenBank/DDBJ whole genome shotgun (WGS) entry which is preliminary data.</text>
</comment>
<dbReference type="Pfam" id="PF00702">
    <property type="entry name" value="Hydrolase"/>
    <property type="match status" value="1"/>
</dbReference>
<keyword evidence="5" id="KW-0597">Phosphoprotein</keyword>
<comment type="subcellular location">
    <subcellularLocation>
        <location evidence="14">Cell membrane</location>
    </subcellularLocation>
    <subcellularLocation>
        <location evidence="1">Membrane</location>
        <topology evidence="1">Multi-pass membrane protein</topology>
    </subcellularLocation>
</comment>
<dbReference type="CDD" id="cd02079">
    <property type="entry name" value="P-type_ATPase_HM"/>
    <property type="match status" value="1"/>
</dbReference>
<dbReference type="SFLD" id="SFLDS00003">
    <property type="entry name" value="Haloacid_Dehalogenase"/>
    <property type="match status" value="1"/>
</dbReference>
<keyword evidence="14" id="KW-1003">Cell membrane</keyword>
<feature type="transmembrane region" description="Helical" evidence="14">
    <location>
        <begin position="566"/>
        <end position="586"/>
    </location>
</feature>
<dbReference type="PRINTS" id="PR00119">
    <property type="entry name" value="CATATPASE"/>
</dbReference>
<dbReference type="PROSITE" id="PS00154">
    <property type="entry name" value="ATPASE_E1_E2"/>
    <property type="match status" value="1"/>
</dbReference>
<proteinExistence type="inferred from homology"/>
<evidence type="ECO:0000256" key="11">
    <source>
        <dbReference type="ARBA" id="ARBA00023136"/>
    </source>
</evidence>
<dbReference type="SUPFAM" id="SSF81665">
    <property type="entry name" value="Calcium ATPase, transmembrane domain M"/>
    <property type="match status" value="1"/>
</dbReference>
<dbReference type="NCBIfam" id="TIGR01525">
    <property type="entry name" value="ATPase-IB_hvy"/>
    <property type="match status" value="1"/>
</dbReference>
<evidence type="ECO:0000259" key="15">
    <source>
        <dbReference type="Pfam" id="PF00122"/>
    </source>
</evidence>
<evidence type="ECO:0000256" key="12">
    <source>
        <dbReference type="ARBA" id="ARBA00039103"/>
    </source>
</evidence>
<feature type="transmembrane region" description="Helical" evidence="14">
    <location>
        <begin position="229"/>
        <end position="247"/>
    </location>
</feature>
<dbReference type="Pfam" id="PF00122">
    <property type="entry name" value="E1-E2_ATPase"/>
    <property type="match status" value="1"/>
</dbReference>
<dbReference type="EMBL" id="RWGW01000011">
    <property type="protein sequence ID" value="RSK31959.1"/>
    <property type="molecule type" value="Genomic_DNA"/>
</dbReference>
<comment type="similarity">
    <text evidence="2 14">Belongs to the cation transport ATPase (P-type) (TC 3.A.3) family. Type IB subfamily.</text>
</comment>
<feature type="transmembrane region" description="Helical" evidence="14">
    <location>
        <begin position="33"/>
        <end position="52"/>
    </location>
</feature>
<comment type="catalytic activity">
    <reaction evidence="13">
        <text>Cd(2+)(in) + ATP + H2O = Cd(2+)(out) + ADP + phosphate + H(+)</text>
        <dbReference type="Rhea" id="RHEA:12132"/>
        <dbReference type="ChEBI" id="CHEBI:15377"/>
        <dbReference type="ChEBI" id="CHEBI:15378"/>
        <dbReference type="ChEBI" id="CHEBI:30616"/>
        <dbReference type="ChEBI" id="CHEBI:43474"/>
        <dbReference type="ChEBI" id="CHEBI:48775"/>
        <dbReference type="ChEBI" id="CHEBI:456216"/>
        <dbReference type="EC" id="7.2.2.21"/>
    </reaction>
</comment>
<dbReference type="InterPro" id="IPR036412">
    <property type="entry name" value="HAD-like_sf"/>
</dbReference>
<dbReference type="InterPro" id="IPR008250">
    <property type="entry name" value="ATPase_P-typ_transduc_dom_A_sf"/>
</dbReference>
<sequence>MTGKQKAWITAVTGGLLVLAILFHLTGLHGFKSYTLILSTVIAGFPIALKALQALRMKAFSIELLVTIAVVGALFIGEYVESAVVTFLFLFGAYLEARTLEKTRKSLKDLVDMAPQEATVVRDGREMVIAADEVEAGDRVVIRTGGKVPVDGRVAGGRAHLNEAAITGESVPASKADGDPVFSGTIVDSGYLEVIAEKTGDDTTFARIIELVEEAQESKTKTQQFLERFANIYTPGIVVLSVIVYLLTRNIELTLTFLVIACPGALVISAPVSIVAGIGNGAKNGVLFKGGESVESLAKIDTVVFDKTGTLTKGRPEVTAIDAFGGNGEEWLRMIAAAETASEHHLGRTIVEEAESRGMTDLEQPEEVDIIKGHGLAATVGGKRVIAGTRKLMAENGISVTPEAEAAATAREKAGNTAIFAAVDGRLHGLISIADRIRPEAKDAIRRLRASGVRHIIMLTGDNRHAAALVGRQLGLDEVHAELLPEDKVAFVKKQKDNGRRVAMAGDGVNDAPAIATADIGIAMGAGGTDVSMETADVVLMADRLDQFAHARSLAKATVRNMKQNTWFAVGTVFLLLAGVLLGKIFLASGMLIHELSVLIVILNAIRLVRYNGGKKERLAEDVKPAGPEAAMAE</sequence>
<feature type="transmembrane region" description="Helical" evidence="14">
    <location>
        <begin position="253"/>
        <end position="279"/>
    </location>
</feature>
<dbReference type="InterPro" id="IPR001757">
    <property type="entry name" value="P_typ_ATPase"/>
</dbReference>
<evidence type="ECO:0000256" key="4">
    <source>
        <dbReference type="ARBA" id="ARBA00022539"/>
    </source>
</evidence>
<evidence type="ECO:0000256" key="8">
    <source>
        <dbReference type="ARBA" id="ARBA00022967"/>
    </source>
</evidence>
<dbReference type="PANTHER" id="PTHR48085">
    <property type="entry name" value="CADMIUM/ZINC-TRANSPORTING ATPASE HMA2-RELATED"/>
    <property type="match status" value="1"/>
</dbReference>
<evidence type="ECO:0000256" key="13">
    <source>
        <dbReference type="ARBA" id="ARBA00049338"/>
    </source>
</evidence>
<accession>A0ABX9ZCS9</accession>
<dbReference type="NCBIfam" id="TIGR01511">
    <property type="entry name" value="ATPase-IB1_Cu"/>
    <property type="match status" value="1"/>
</dbReference>
<evidence type="ECO:0000256" key="3">
    <source>
        <dbReference type="ARBA" id="ARBA00022448"/>
    </source>
</evidence>
<keyword evidence="17" id="KW-1185">Reference proteome</keyword>
<dbReference type="InterPro" id="IPR027256">
    <property type="entry name" value="P-typ_ATPase_IB"/>
</dbReference>
<reference evidence="16 17" key="1">
    <citation type="submission" date="2018-12" db="EMBL/GenBank/DDBJ databases">
        <title>Comparitive functional genomics of dry heat resistant strains isolated from the viking spacecraft.</title>
        <authorList>
            <person name="Seuylemezian A."/>
            <person name="Vaishampayan P."/>
        </authorList>
    </citation>
    <scope>NUCLEOTIDE SEQUENCE [LARGE SCALE GENOMIC DNA]</scope>
    <source>
        <strain evidence="16 17">M6-11</strain>
    </source>
</reference>
<dbReference type="InterPro" id="IPR044492">
    <property type="entry name" value="P_typ_ATPase_HD_dom"/>
</dbReference>
<dbReference type="Gene3D" id="2.70.150.10">
    <property type="entry name" value="Calcium-transporting ATPase, cytoplasmic transduction domain A"/>
    <property type="match status" value="1"/>
</dbReference>
<keyword evidence="14" id="KW-0067">ATP-binding</keyword>
<dbReference type="Proteomes" id="UP000272481">
    <property type="component" value="Unassembled WGS sequence"/>
</dbReference>
<dbReference type="InterPro" id="IPR023299">
    <property type="entry name" value="ATPase_P-typ_cyto_dom_N"/>
</dbReference>
<keyword evidence="9 14" id="KW-1133">Transmembrane helix</keyword>
<keyword evidence="4" id="KW-0104">Cadmium</keyword>
<keyword evidence="7 14" id="KW-0479">Metal-binding</keyword>
<dbReference type="PANTHER" id="PTHR48085:SF5">
    <property type="entry name" value="CADMIUM_ZINC-TRANSPORTING ATPASE HMA4-RELATED"/>
    <property type="match status" value="1"/>
</dbReference>
<dbReference type="InterPro" id="IPR023298">
    <property type="entry name" value="ATPase_P-typ_TM_dom_sf"/>
</dbReference>
<evidence type="ECO:0000256" key="2">
    <source>
        <dbReference type="ARBA" id="ARBA00006024"/>
    </source>
</evidence>
<evidence type="ECO:0000256" key="6">
    <source>
        <dbReference type="ARBA" id="ARBA00022692"/>
    </source>
</evidence>
<dbReference type="SFLD" id="SFLDF00027">
    <property type="entry name" value="p-type_atpase"/>
    <property type="match status" value="1"/>
</dbReference>
<dbReference type="Gene3D" id="3.40.50.1000">
    <property type="entry name" value="HAD superfamily/HAD-like"/>
    <property type="match status" value="1"/>
</dbReference>
<keyword evidence="8" id="KW-1278">Translocase</keyword>
<dbReference type="SUPFAM" id="SSF56784">
    <property type="entry name" value="HAD-like"/>
    <property type="match status" value="1"/>
</dbReference>
<evidence type="ECO:0000256" key="14">
    <source>
        <dbReference type="RuleBase" id="RU362081"/>
    </source>
</evidence>
<feature type="transmembrane region" description="Helical" evidence="14">
    <location>
        <begin position="83"/>
        <end position="100"/>
    </location>
</feature>
<feature type="transmembrane region" description="Helical" evidence="14">
    <location>
        <begin position="59"/>
        <end position="77"/>
    </location>
</feature>
<feature type="domain" description="P-type ATPase A" evidence="15">
    <location>
        <begin position="113"/>
        <end position="213"/>
    </location>
</feature>
<dbReference type="NCBIfam" id="TIGR01494">
    <property type="entry name" value="ATPase_P-type"/>
    <property type="match status" value="1"/>
</dbReference>
<organism evidence="16 17">
    <name type="scientific">Bhargavaea beijingensis</name>
    <dbReference type="NCBI Taxonomy" id="426756"/>
    <lineage>
        <taxon>Bacteria</taxon>
        <taxon>Bacillati</taxon>
        <taxon>Bacillota</taxon>
        <taxon>Bacilli</taxon>
        <taxon>Bacillales</taxon>
        <taxon>Caryophanaceae</taxon>
        <taxon>Bhargavaea</taxon>
    </lineage>
</organism>
<protein>
    <recommendedName>
        <fullName evidence="12">Cd(2+)-exporting ATPase</fullName>
        <ecNumber evidence="12">7.2.2.21</ecNumber>
    </recommendedName>
</protein>